<gene>
    <name evidence="2" type="ORF">FNV43_RR26676</name>
</gene>
<evidence type="ECO:0000313" key="2">
    <source>
        <dbReference type="EMBL" id="KAF3431940.1"/>
    </source>
</evidence>
<keyword evidence="3" id="KW-1185">Reference proteome</keyword>
<dbReference type="SUPFAM" id="SSF54236">
    <property type="entry name" value="Ubiquitin-like"/>
    <property type="match status" value="1"/>
</dbReference>
<dbReference type="CDD" id="cd01763">
    <property type="entry name" value="Ubl_SUMO_like"/>
    <property type="match status" value="1"/>
</dbReference>
<protein>
    <recommendedName>
        <fullName evidence="1">Rad60/SUMO-like domain-containing protein</fullName>
    </recommendedName>
</protein>
<name>A0A8K0DQB9_9ROSA</name>
<dbReference type="EMBL" id="VOIH02000012">
    <property type="protein sequence ID" value="KAF3431940.1"/>
    <property type="molecule type" value="Genomic_DNA"/>
</dbReference>
<feature type="domain" description="Rad60/SUMO-like" evidence="1">
    <location>
        <begin position="148"/>
        <end position="215"/>
    </location>
</feature>
<dbReference type="InterPro" id="IPR029071">
    <property type="entry name" value="Ubiquitin-like_domsf"/>
</dbReference>
<dbReference type="Proteomes" id="UP000796880">
    <property type="component" value="Unassembled WGS sequence"/>
</dbReference>
<dbReference type="Pfam" id="PF11976">
    <property type="entry name" value="Rad60-SLD"/>
    <property type="match status" value="1"/>
</dbReference>
<sequence>MAEFTEELEPLFDYSRVQPVNFFNLDDDELDETPFPIAKRTKISKSEVDKVDDNVNPIQVLECEEKDDDDWLPPPPKFSCDPKILAENSTIKALRLKKQELASCAQSAEDVLRAVEESVKRELQSSMQSSLEAVADQPSKVNSERAKIVISIQDKDGPKQFRVYLDDKFERVFKLYADKAKLDLQNLVFCFDGEKVGPQATPLSLGMEDDDIIEVHSKP</sequence>
<dbReference type="PANTHER" id="PTHR47813">
    <property type="entry name" value="UBIQUITIN-LIKE SUPERFAMILY PROTEIN"/>
    <property type="match status" value="1"/>
</dbReference>
<comment type="caution">
    <text evidence="2">The sequence shown here is derived from an EMBL/GenBank/DDBJ whole genome shotgun (WGS) entry which is preliminary data.</text>
</comment>
<evidence type="ECO:0000259" key="1">
    <source>
        <dbReference type="Pfam" id="PF11976"/>
    </source>
</evidence>
<evidence type="ECO:0000313" key="3">
    <source>
        <dbReference type="Proteomes" id="UP000796880"/>
    </source>
</evidence>
<dbReference type="PANTHER" id="PTHR47813:SF2">
    <property type="entry name" value="UBIQUITIN-LIKE SUPERFAMILY PROTEIN"/>
    <property type="match status" value="1"/>
</dbReference>
<dbReference type="OrthoDB" id="442921at2759"/>
<accession>A0A8K0DQB9</accession>
<dbReference type="AlphaFoldDB" id="A0A8K0DQB9"/>
<proteinExistence type="predicted"/>
<dbReference type="InterPro" id="IPR022617">
    <property type="entry name" value="Rad60/SUMO-like_dom"/>
</dbReference>
<dbReference type="Gene3D" id="3.10.20.90">
    <property type="entry name" value="Phosphatidylinositol 3-kinase Catalytic Subunit, Chain A, domain 1"/>
    <property type="match status" value="1"/>
</dbReference>
<organism evidence="2 3">
    <name type="scientific">Rhamnella rubrinervis</name>
    <dbReference type="NCBI Taxonomy" id="2594499"/>
    <lineage>
        <taxon>Eukaryota</taxon>
        <taxon>Viridiplantae</taxon>
        <taxon>Streptophyta</taxon>
        <taxon>Embryophyta</taxon>
        <taxon>Tracheophyta</taxon>
        <taxon>Spermatophyta</taxon>
        <taxon>Magnoliopsida</taxon>
        <taxon>eudicotyledons</taxon>
        <taxon>Gunneridae</taxon>
        <taxon>Pentapetalae</taxon>
        <taxon>rosids</taxon>
        <taxon>fabids</taxon>
        <taxon>Rosales</taxon>
        <taxon>Rhamnaceae</taxon>
        <taxon>rhamnoid group</taxon>
        <taxon>Rhamneae</taxon>
        <taxon>Rhamnella</taxon>
    </lineage>
</organism>
<reference evidence="2" key="1">
    <citation type="submission" date="2020-03" db="EMBL/GenBank/DDBJ databases">
        <title>A high-quality chromosome-level genome assembly of a woody plant with both climbing and erect habits, Rhamnella rubrinervis.</title>
        <authorList>
            <person name="Lu Z."/>
            <person name="Yang Y."/>
            <person name="Zhu X."/>
            <person name="Sun Y."/>
        </authorList>
    </citation>
    <scope>NUCLEOTIDE SEQUENCE</scope>
    <source>
        <strain evidence="2">BYM</strain>
        <tissue evidence="2">Leaf</tissue>
    </source>
</reference>